<comment type="caution">
    <text evidence="2">The sequence shown here is derived from an EMBL/GenBank/DDBJ whole genome shotgun (WGS) entry which is preliminary data.</text>
</comment>
<dbReference type="Proteomes" id="UP000278542">
    <property type="component" value="Unassembled WGS sequence"/>
</dbReference>
<sequence>MNNFNNVVPVTETAINGKLQQTVSAKQLHSFLSVGRDFSTWIKSRIDEYALNQNEDYLIFDSPVLVNQSTNIEQCKTKRGGDRRSIDYVLTINTAKELAMIENNEQGRAIRKYFIRCEAQLKQIAPSIQKKELKRLKARIEVANYSRPMCDALTLQRLSQGKETKPHHYTNEFNMINGIVLGVSSGNYKKANNISGNIRDQFNEATLNHLAYLEKTNITLIEIGFNYEQRKAKLIELSNRYLTQQLAQAA</sequence>
<proteinExistence type="predicted"/>
<feature type="domain" description="AntA/AntB antirepressor" evidence="1">
    <location>
        <begin position="23"/>
        <end position="104"/>
    </location>
</feature>
<name>A0A495RBM1_9GAMM</name>
<dbReference type="Pfam" id="PF08346">
    <property type="entry name" value="AntA"/>
    <property type="match status" value="1"/>
</dbReference>
<evidence type="ECO:0000259" key="1">
    <source>
        <dbReference type="Pfam" id="PF08346"/>
    </source>
</evidence>
<organism evidence="2 3">
    <name type="scientific">Orbus hercynius</name>
    <dbReference type="NCBI Taxonomy" id="593135"/>
    <lineage>
        <taxon>Bacteria</taxon>
        <taxon>Pseudomonadati</taxon>
        <taxon>Pseudomonadota</taxon>
        <taxon>Gammaproteobacteria</taxon>
        <taxon>Orbales</taxon>
        <taxon>Orbaceae</taxon>
        <taxon>Orbus</taxon>
    </lineage>
</organism>
<dbReference type="InterPro" id="IPR013557">
    <property type="entry name" value="AntA/B_antirep"/>
</dbReference>
<reference evidence="2 3" key="1">
    <citation type="submission" date="2018-10" db="EMBL/GenBank/DDBJ databases">
        <title>Genomic Encyclopedia of Type Strains, Phase IV (KMG-IV): sequencing the most valuable type-strain genomes for metagenomic binning, comparative biology and taxonomic classification.</title>
        <authorList>
            <person name="Goeker M."/>
        </authorList>
    </citation>
    <scope>NUCLEOTIDE SEQUENCE [LARGE SCALE GENOMIC DNA]</scope>
    <source>
        <strain evidence="2 3">DSM 22228</strain>
    </source>
</reference>
<evidence type="ECO:0000313" key="3">
    <source>
        <dbReference type="Proteomes" id="UP000278542"/>
    </source>
</evidence>
<gene>
    <name evidence="2" type="ORF">DES39_1888</name>
</gene>
<keyword evidence="3" id="KW-1185">Reference proteome</keyword>
<accession>A0A495RBM1</accession>
<dbReference type="EMBL" id="RBWY01000004">
    <property type="protein sequence ID" value="RKS84676.1"/>
    <property type="molecule type" value="Genomic_DNA"/>
</dbReference>
<dbReference type="OrthoDB" id="79831at2"/>
<dbReference type="AlphaFoldDB" id="A0A495RBM1"/>
<dbReference type="PANTHER" id="PTHR36180:SF1">
    <property type="entry name" value="ANTA_ANTB ANTIREPRESSOR DOMAIN-CONTAINING PROTEIN"/>
    <property type="match status" value="1"/>
</dbReference>
<evidence type="ECO:0000313" key="2">
    <source>
        <dbReference type="EMBL" id="RKS84676.1"/>
    </source>
</evidence>
<dbReference type="PANTHER" id="PTHR36180">
    <property type="entry name" value="DNA-BINDING PROTEIN-RELATED-RELATED"/>
    <property type="match status" value="1"/>
</dbReference>
<protein>
    <submittedName>
        <fullName evidence="2">Phage anti-repressor protein</fullName>
    </submittedName>
</protein>
<dbReference type="RefSeq" id="WP_121145527.1">
    <property type="nucleotide sequence ID" value="NZ_RBWY01000004.1"/>
</dbReference>